<dbReference type="FunFam" id="3.40.50.300:FF:000010">
    <property type="entry name" value="Chaperone clpB 1, putative"/>
    <property type="match status" value="1"/>
</dbReference>
<dbReference type="Proteomes" id="UP000199544">
    <property type="component" value="Unassembled WGS sequence"/>
</dbReference>
<feature type="compositionally biased region" description="Gly residues" evidence="6">
    <location>
        <begin position="34"/>
        <end position="43"/>
    </location>
</feature>
<dbReference type="Pfam" id="PF07724">
    <property type="entry name" value="AAA_2"/>
    <property type="match status" value="1"/>
</dbReference>
<evidence type="ECO:0000256" key="2">
    <source>
        <dbReference type="ARBA" id="ARBA00022840"/>
    </source>
</evidence>
<accession>A0A1G9T9K8</accession>
<name>A0A1G9T9K8_9BACL</name>
<dbReference type="Gene3D" id="1.10.8.60">
    <property type="match status" value="2"/>
</dbReference>
<dbReference type="PROSITE" id="PS50151">
    <property type="entry name" value="UVR"/>
    <property type="match status" value="1"/>
</dbReference>
<dbReference type="FunFam" id="3.40.50.300:FF:000025">
    <property type="entry name" value="ATP-dependent Clp protease subunit"/>
    <property type="match status" value="1"/>
</dbReference>
<dbReference type="InterPro" id="IPR001943">
    <property type="entry name" value="UVR_dom"/>
</dbReference>
<dbReference type="Gene3D" id="4.10.860.10">
    <property type="entry name" value="UVR domain"/>
    <property type="match status" value="1"/>
</dbReference>
<dbReference type="InterPro" id="IPR003593">
    <property type="entry name" value="AAA+_ATPase"/>
</dbReference>
<feature type="region of interest" description="Disordered" evidence="6">
    <location>
        <begin position="18"/>
        <end position="43"/>
    </location>
</feature>
<dbReference type="GO" id="GO:0034605">
    <property type="term" value="P:cellular response to heat"/>
    <property type="evidence" value="ECO:0007669"/>
    <property type="project" value="TreeGrafter"/>
</dbReference>
<feature type="domain" description="UVR" evidence="7">
    <location>
        <begin position="296"/>
        <end position="331"/>
    </location>
</feature>
<dbReference type="InterPro" id="IPR050130">
    <property type="entry name" value="ClpA_ClpB"/>
</dbReference>
<dbReference type="InterPro" id="IPR019489">
    <property type="entry name" value="Clp_ATPase_C"/>
</dbReference>
<dbReference type="GO" id="GO:0005524">
    <property type="term" value="F:ATP binding"/>
    <property type="evidence" value="ECO:0007669"/>
    <property type="project" value="UniProtKB-KW"/>
</dbReference>
<dbReference type="SMART" id="SM00382">
    <property type="entry name" value="AAA"/>
    <property type="match status" value="2"/>
</dbReference>
<dbReference type="PRINTS" id="PR00300">
    <property type="entry name" value="CLPPROTEASEA"/>
</dbReference>
<proteinExistence type="inferred from homology"/>
<keyword evidence="8" id="KW-0645">Protease</keyword>
<sequence length="670" mass="74606">MNQFSSFDDFFKQMMNNGMNSGFSGQQSQQSQQQGGGRGRGGGFLDQFGRNISQAAKTGLIDPVIGREEEINRVIEILNRRNKNNPVLIGEPGVGKTAIAEGLALKIAEGTVPSKLLSKEVYLLDVASLVADTGIRGQFEERMKQLIAELQKRKNVILFIDEIHQIVGAGSAEGSMDAGNILKPALARGELQLVGATTLKEYRKIEKDAALERRFQPVIVNEPTPEKAFEILKGLAPKYEQYHEVTFSEDVLRACVALSHRYIQDRFLPDKAIDLMDEAGSKINLLHSGNETSSIEERLEEISKEKEQAAMNENYELAAKLRQEELQLQAKLNENEGKEKAAVTLEDIQSIVEQKTGIPVKKLQEDEQAKMKDLAKNLSQKVIGQQEAVEKVSKAIRRSRAGLKAKNRPIGSFLFVGPTGVGKTELTKSLAEELFGDKEAMIRLDMSEYMEKHAVSKLIGSPPGYVGHDEAGQLTEMVRRKPYSIILLDEIEKAHPDVQHMFLQILEDGRLTDSQGRTVSFKDTVIIMTSNAGSGVKQTKKLGFTNEVAEVQKETNILDAIGSYFKPEFLNRFDSIVQFQSLKEGDLVQIVDLMLSELKENLVEQGITINFTDEAKKKIAELGYHPAFGARPLRRVIQEKVEDAVADVLLDQEENKALKVDVRENELVVE</sequence>
<dbReference type="GO" id="GO:0016887">
    <property type="term" value="F:ATP hydrolysis activity"/>
    <property type="evidence" value="ECO:0007669"/>
    <property type="project" value="InterPro"/>
</dbReference>
<keyword evidence="5" id="KW-0175">Coiled coil</keyword>
<dbReference type="PANTHER" id="PTHR11638:SF175">
    <property type="entry name" value="ATP-DEPENDENT CLP PROTEASE, ATP-BINDING SUBUNIT CLPC"/>
    <property type="match status" value="1"/>
</dbReference>
<gene>
    <name evidence="8" type="ORF">SAMN04488137_0154</name>
</gene>
<dbReference type="InterPro" id="IPR001270">
    <property type="entry name" value="ClpA/B"/>
</dbReference>
<dbReference type="Pfam" id="PF00004">
    <property type="entry name" value="AAA"/>
    <property type="match status" value="1"/>
</dbReference>
<keyword evidence="8" id="KW-0378">Hydrolase</keyword>
<feature type="compositionally biased region" description="Low complexity" evidence="6">
    <location>
        <begin position="18"/>
        <end position="33"/>
    </location>
</feature>
<dbReference type="PROSITE" id="PS00870">
    <property type="entry name" value="CLPAB_1"/>
    <property type="match status" value="1"/>
</dbReference>
<dbReference type="PROSITE" id="PS00871">
    <property type="entry name" value="CLPAB_2"/>
    <property type="match status" value="1"/>
</dbReference>
<reference evidence="9" key="1">
    <citation type="submission" date="2016-10" db="EMBL/GenBank/DDBJ databases">
        <authorList>
            <person name="Varghese N."/>
            <person name="Submissions S."/>
        </authorList>
    </citation>
    <scope>NUCLEOTIDE SEQUENCE [LARGE SCALE GENOMIC DNA]</scope>
    <source>
        <strain evidence="9">CGMCC 1.6854</strain>
    </source>
</reference>
<evidence type="ECO:0000313" key="8">
    <source>
        <dbReference type="EMBL" id="SDM44331.1"/>
    </source>
</evidence>
<dbReference type="InterPro" id="IPR028299">
    <property type="entry name" value="ClpA/B_CS2"/>
</dbReference>
<evidence type="ECO:0000256" key="3">
    <source>
        <dbReference type="ARBA" id="ARBA00023186"/>
    </source>
</evidence>
<evidence type="ECO:0000313" key="9">
    <source>
        <dbReference type="Proteomes" id="UP000199544"/>
    </source>
</evidence>
<dbReference type="STRING" id="459525.SAMN04488137_0154"/>
<dbReference type="InterPro" id="IPR041546">
    <property type="entry name" value="ClpA/ClpB_AAA_lid"/>
</dbReference>
<keyword evidence="2 4" id="KW-0067">ATP-binding</keyword>
<dbReference type="Pfam" id="PF10431">
    <property type="entry name" value="ClpB_D2-small"/>
    <property type="match status" value="1"/>
</dbReference>
<dbReference type="InterPro" id="IPR003959">
    <property type="entry name" value="ATPase_AAA_core"/>
</dbReference>
<dbReference type="Pfam" id="PF17871">
    <property type="entry name" value="AAA_lid_9"/>
    <property type="match status" value="1"/>
</dbReference>
<feature type="coiled-coil region" evidence="5">
    <location>
        <begin position="292"/>
        <end position="381"/>
    </location>
</feature>
<dbReference type="SMART" id="SM01086">
    <property type="entry name" value="ClpB_D2-small"/>
    <property type="match status" value="1"/>
</dbReference>
<dbReference type="GO" id="GO:0005737">
    <property type="term" value="C:cytoplasm"/>
    <property type="evidence" value="ECO:0007669"/>
    <property type="project" value="TreeGrafter"/>
</dbReference>
<dbReference type="AlphaFoldDB" id="A0A1G9T9K8"/>
<dbReference type="EMBL" id="FNHW01000001">
    <property type="protein sequence ID" value="SDM44331.1"/>
    <property type="molecule type" value="Genomic_DNA"/>
</dbReference>
<dbReference type="PANTHER" id="PTHR11638">
    <property type="entry name" value="ATP-DEPENDENT CLP PROTEASE"/>
    <property type="match status" value="1"/>
</dbReference>
<dbReference type="GO" id="GO:0006508">
    <property type="term" value="P:proteolysis"/>
    <property type="evidence" value="ECO:0007669"/>
    <property type="project" value="UniProtKB-KW"/>
</dbReference>
<dbReference type="GO" id="GO:0008233">
    <property type="term" value="F:peptidase activity"/>
    <property type="evidence" value="ECO:0007669"/>
    <property type="project" value="UniProtKB-KW"/>
</dbReference>
<evidence type="ECO:0000259" key="7">
    <source>
        <dbReference type="PROSITE" id="PS50151"/>
    </source>
</evidence>
<keyword evidence="3 4" id="KW-0143">Chaperone</keyword>
<comment type="similarity">
    <text evidence="4">Belongs to the ClpA/ClpB family.</text>
</comment>
<dbReference type="Gene3D" id="3.40.50.300">
    <property type="entry name" value="P-loop containing nucleotide triphosphate hydrolases"/>
    <property type="match status" value="2"/>
</dbReference>
<dbReference type="CDD" id="cd19499">
    <property type="entry name" value="RecA-like_ClpB_Hsp104-like"/>
    <property type="match status" value="1"/>
</dbReference>
<dbReference type="InterPro" id="IPR018368">
    <property type="entry name" value="ClpA/B_CS1"/>
</dbReference>
<evidence type="ECO:0000256" key="1">
    <source>
        <dbReference type="ARBA" id="ARBA00022741"/>
    </source>
</evidence>
<keyword evidence="9" id="KW-1185">Reference proteome</keyword>
<keyword evidence="1 4" id="KW-0547">Nucleotide-binding</keyword>
<evidence type="ECO:0000256" key="6">
    <source>
        <dbReference type="SAM" id="MobiDB-lite"/>
    </source>
</evidence>
<evidence type="ECO:0000256" key="5">
    <source>
        <dbReference type="SAM" id="Coils"/>
    </source>
</evidence>
<dbReference type="SUPFAM" id="SSF52540">
    <property type="entry name" value="P-loop containing nucleoside triphosphate hydrolases"/>
    <property type="match status" value="2"/>
</dbReference>
<organism evidence="8 9">
    <name type="scientific">Fictibacillus solisalsi</name>
    <dbReference type="NCBI Taxonomy" id="459525"/>
    <lineage>
        <taxon>Bacteria</taxon>
        <taxon>Bacillati</taxon>
        <taxon>Bacillota</taxon>
        <taxon>Bacilli</taxon>
        <taxon>Bacillales</taxon>
        <taxon>Fictibacillaceae</taxon>
        <taxon>Fictibacillus</taxon>
    </lineage>
</organism>
<dbReference type="CDD" id="cd00009">
    <property type="entry name" value="AAA"/>
    <property type="match status" value="1"/>
</dbReference>
<protein>
    <submittedName>
        <fullName evidence="8">ATP-dependent Clp protease ATP-binding subunit ClpE</fullName>
    </submittedName>
</protein>
<evidence type="ECO:0000256" key="4">
    <source>
        <dbReference type="RuleBase" id="RU004432"/>
    </source>
</evidence>
<dbReference type="InterPro" id="IPR027417">
    <property type="entry name" value="P-loop_NTPase"/>
</dbReference>